<organism evidence="9 10">
    <name type="scientific">Ectobacillus funiculus</name>
    <dbReference type="NCBI Taxonomy" id="137993"/>
    <lineage>
        <taxon>Bacteria</taxon>
        <taxon>Bacillati</taxon>
        <taxon>Bacillota</taxon>
        <taxon>Bacilli</taxon>
        <taxon>Bacillales</taxon>
        <taxon>Bacillaceae</taxon>
        <taxon>Ectobacillus</taxon>
    </lineage>
</organism>
<keyword evidence="5 8" id="KW-0812">Transmembrane</keyword>
<feature type="transmembrane region" description="Helical" evidence="8">
    <location>
        <begin position="142"/>
        <end position="163"/>
    </location>
</feature>
<evidence type="ECO:0000256" key="5">
    <source>
        <dbReference type="ARBA" id="ARBA00022692"/>
    </source>
</evidence>
<keyword evidence="10" id="KW-1185">Reference proteome</keyword>
<evidence type="ECO:0000313" key="10">
    <source>
        <dbReference type="Proteomes" id="UP001589609"/>
    </source>
</evidence>
<protein>
    <submittedName>
        <fullName evidence="9">GerAB/ArcD/ProY family transporter</fullName>
    </submittedName>
</protein>
<feature type="transmembrane region" description="Helical" evidence="8">
    <location>
        <begin position="333"/>
        <end position="354"/>
    </location>
</feature>
<feature type="transmembrane region" description="Helical" evidence="8">
    <location>
        <begin position="76"/>
        <end position="94"/>
    </location>
</feature>
<sequence length="371" mass="42480">MVYITKVQLFFLIMLFEIGSTTLFALGIKAKQDAWIVVLIASFIGLGLVWVFTQFPKFYPNKNFSDILDSTIGRKLAIPLLFIYSAYFLSGASFNFYEFSELIKVTALPLTPRIIILYLFIIVTAYILTLGFEVLARMAEILLPVFIIFLILIYIITMFSGHFNIRALLPVLGNGLKPILGKTLVEVVTFPFGELVVFIMFWHFVRKQEQIRKVSLFAIALSTFFIIFSLIVLISMLGPELAANSAIPLLHVLLAINIADIITNVDLLAILVIFIGGFFKMSLHFYGAVLAVTWIFKIKDPKWVIVVLGLLFPIYNIFRFDNIIYHRWLGSEVHWFVMVMIILMTVLLLIVIFLKHKSETSKQRRERDVNS</sequence>
<feature type="transmembrane region" description="Helical" evidence="8">
    <location>
        <begin position="7"/>
        <end position="28"/>
    </location>
</feature>
<dbReference type="Proteomes" id="UP001589609">
    <property type="component" value="Unassembled WGS sequence"/>
</dbReference>
<evidence type="ECO:0000313" key="9">
    <source>
        <dbReference type="EMBL" id="MFB9758375.1"/>
    </source>
</evidence>
<keyword evidence="4" id="KW-0309">Germination</keyword>
<feature type="transmembrane region" description="Helical" evidence="8">
    <location>
        <begin position="34"/>
        <end position="55"/>
    </location>
</feature>
<dbReference type="PANTHER" id="PTHR34975:SF2">
    <property type="entry name" value="SPORE GERMINATION PROTEIN A2"/>
    <property type="match status" value="1"/>
</dbReference>
<accession>A0ABV5WDD8</accession>
<evidence type="ECO:0000256" key="8">
    <source>
        <dbReference type="SAM" id="Phobius"/>
    </source>
</evidence>
<dbReference type="RefSeq" id="WP_379948645.1">
    <property type="nucleotide sequence ID" value="NZ_JBHMAF010000028.1"/>
</dbReference>
<keyword evidence="7 8" id="KW-0472">Membrane</keyword>
<dbReference type="PANTHER" id="PTHR34975">
    <property type="entry name" value="SPORE GERMINATION PROTEIN A2"/>
    <property type="match status" value="1"/>
</dbReference>
<dbReference type="NCBIfam" id="TIGR00912">
    <property type="entry name" value="2A0309"/>
    <property type="match status" value="1"/>
</dbReference>
<comment type="caution">
    <text evidence="9">The sequence shown here is derived from an EMBL/GenBank/DDBJ whole genome shotgun (WGS) entry which is preliminary data.</text>
</comment>
<dbReference type="InterPro" id="IPR004761">
    <property type="entry name" value="Spore_GerAB"/>
</dbReference>
<comment type="subcellular location">
    <subcellularLocation>
        <location evidence="1">Membrane</location>
        <topology evidence="1">Multi-pass membrane protein</topology>
    </subcellularLocation>
</comment>
<reference evidence="9 10" key="1">
    <citation type="submission" date="2024-09" db="EMBL/GenBank/DDBJ databases">
        <authorList>
            <person name="Sun Q."/>
            <person name="Mori K."/>
        </authorList>
    </citation>
    <scope>NUCLEOTIDE SEQUENCE [LARGE SCALE GENOMIC DNA]</scope>
    <source>
        <strain evidence="9 10">JCM 11201</strain>
    </source>
</reference>
<gene>
    <name evidence="9" type="ORF">ACFFMS_07545</name>
</gene>
<evidence type="ECO:0000256" key="1">
    <source>
        <dbReference type="ARBA" id="ARBA00004141"/>
    </source>
</evidence>
<keyword evidence="6 8" id="KW-1133">Transmembrane helix</keyword>
<evidence type="ECO:0000256" key="7">
    <source>
        <dbReference type="ARBA" id="ARBA00023136"/>
    </source>
</evidence>
<comment type="similarity">
    <text evidence="2">Belongs to the amino acid-polyamine-organocation (APC) superfamily. Spore germination protein (SGP) (TC 2.A.3.9) family.</text>
</comment>
<evidence type="ECO:0000256" key="2">
    <source>
        <dbReference type="ARBA" id="ARBA00007998"/>
    </source>
</evidence>
<feature type="transmembrane region" description="Helical" evidence="8">
    <location>
        <begin position="216"/>
        <end position="237"/>
    </location>
</feature>
<evidence type="ECO:0000256" key="6">
    <source>
        <dbReference type="ARBA" id="ARBA00022989"/>
    </source>
</evidence>
<feature type="transmembrane region" description="Helical" evidence="8">
    <location>
        <begin position="183"/>
        <end position="204"/>
    </location>
</feature>
<evidence type="ECO:0000256" key="3">
    <source>
        <dbReference type="ARBA" id="ARBA00022448"/>
    </source>
</evidence>
<evidence type="ECO:0000256" key="4">
    <source>
        <dbReference type="ARBA" id="ARBA00022544"/>
    </source>
</evidence>
<dbReference type="Pfam" id="PF03845">
    <property type="entry name" value="Spore_permease"/>
    <property type="match status" value="1"/>
</dbReference>
<dbReference type="EMBL" id="JBHMAF010000028">
    <property type="protein sequence ID" value="MFB9758375.1"/>
    <property type="molecule type" value="Genomic_DNA"/>
</dbReference>
<feature type="transmembrane region" description="Helical" evidence="8">
    <location>
        <begin position="300"/>
        <end position="318"/>
    </location>
</feature>
<feature type="transmembrane region" description="Helical" evidence="8">
    <location>
        <begin position="249"/>
        <end position="279"/>
    </location>
</feature>
<keyword evidence="3" id="KW-0813">Transport</keyword>
<feature type="transmembrane region" description="Helical" evidence="8">
    <location>
        <begin position="114"/>
        <end position="135"/>
    </location>
</feature>
<name>A0ABV5WDD8_9BACI</name>
<proteinExistence type="inferred from homology"/>